<organism evidence="2 3">
    <name type="scientific">Labeo rohita</name>
    <name type="common">Indian major carp</name>
    <name type="synonym">Cyprinus rohita</name>
    <dbReference type="NCBI Taxonomy" id="84645"/>
    <lineage>
        <taxon>Eukaryota</taxon>
        <taxon>Metazoa</taxon>
        <taxon>Chordata</taxon>
        <taxon>Craniata</taxon>
        <taxon>Vertebrata</taxon>
        <taxon>Euteleostomi</taxon>
        <taxon>Actinopterygii</taxon>
        <taxon>Neopterygii</taxon>
        <taxon>Teleostei</taxon>
        <taxon>Ostariophysi</taxon>
        <taxon>Cypriniformes</taxon>
        <taxon>Cyprinidae</taxon>
        <taxon>Labeoninae</taxon>
        <taxon>Labeonini</taxon>
        <taxon>Labeo</taxon>
    </lineage>
</organism>
<evidence type="ECO:0000313" key="3">
    <source>
        <dbReference type="Proteomes" id="UP000290572"/>
    </source>
</evidence>
<feature type="compositionally biased region" description="Gly residues" evidence="1">
    <location>
        <begin position="42"/>
        <end position="54"/>
    </location>
</feature>
<keyword evidence="3" id="KW-1185">Reference proteome</keyword>
<accession>A0A498MB59</accession>
<feature type="region of interest" description="Disordered" evidence="1">
    <location>
        <begin position="1"/>
        <end position="84"/>
    </location>
</feature>
<comment type="caution">
    <text evidence="2">The sequence shown here is derived from an EMBL/GenBank/DDBJ whole genome shotgun (WGS) entry which is preliminary data.</text>
</comment>
<evidence type="ECO:0000313" key="2">
    <source>
        <dbReference type="EMBL" id="RXN16494.1"/>
    </source>
</evidence>
<protein>
    <submittedName>
        <fullName evidence="2">Uncharacterized protein</fullName>
    </submittedName>
</protein>
<evidence type="ECO:0000256" key="1">
    <source>
        <dbReference type="SAM" id="MobiDB-lite"/>
    </source>
</evidence>
<feature type="compositionally biased region" description="Basic residues" evidence="1">
    <location>
        <begin position="1"/>
        <end position="17"/>
    </location>
</feature>
<sequence length="84" mass="9002">MSAQRHKQQRVRERRRGAPSNLRRGAIRGASRKPEREPGTDDAGGGGGGGGGGQAPRVHGAEGHCRPRTPETRRCANVLEIRQA</sequence>
<dbReference type="Proteomes" id="UP000290572">
    <property type="component" value="Unassembled WGS sequence"/>
</dbReference>
<dbReference type="EMBL" id="QBIY01012786">
    <property type="protein sequence ID" value="RXN16494.1"/>
    <property type="molecule type" value="Genomic_DNA"/>
</dbReference>
<gene>
    <name evidence="2" type="ORF">ROHU_008341</name>
</gene>
<proteinExistence type="predicted"/>
<reference evidence="2 3" key="1">
    <citation type="submission" date="2018-03" db="EMBL/GenBank/DDBJ databases">
        <title>Draft genome sequence of Rohu Carp (Labeo rohita).</title>
        <authorList>
            <person name="Das P."/>
            <person name="Kushwaha B."/>
            <person name="Joshi C.G."/>
            <person name="Kumar D."/>
            <person name="Nagpure N.S."/>
            <person name="Sahoo L."/>
            <person name="Das S.P."/>
            <person name="Bit A."/>
            <person name="Patnaik S."/>
            <person name="Meher P.K."/>
            <person name="Jayasankar P."/>
            <person name="Koringa P.G."/>
            <person name="Patel N.V."/>
            <person name="Hinsu A.T."/>
            <person name="Kumar R."/>
            <person name="Pandey M."/>
            <person name="Agarwal S."/>
            <person name="Srivastava S."/>
            <person name="Singh M."/>
            <person name="Iquebal M.A."/>
            <person name="Jaiswal S."/>
            <person name="Angadi U.B."/>
            <person name="Kumar N."/>
            <person name="Raza M."/>
            <person name="Shah T.M."/>
            <person name="Rai A."/>
            <person name="Jena J.K."/>
        </authorList>
    </citation>
    <scope>NUCLEOTIDE SEQUENCE [LARGE SCALE GENOMIC DNA]</scope>
    <source>
        <strain evidence="2">DASCIFA01</strain>
        <tissue evidence="2">Testis</tissue>
    </source>
</reference>
<name>A0A498MB59_LABRO</name>
<feature type="compositionally biased region" description="Basic and acidic residues" evidence="1">
    <location>
        <begin position="59"/>
        <end position="74"/>
    </location>
</feature>
<dbReference type="AlphaFoldDB" id="A0A498MB59"/>